<dbReference type="InterPro" id="IPR058922">
    <property type="entry name" value="WHD_DRP"/>
</dbReference>
<feature type="coiled-coil region" evidence="4">
    <location>
        <begin position="35"/>
        <end position="65"/>
    </location>
</feature>
<dbReference type="Gene3D" id="3.40.50.300">
    <property type="entry name" value="P-loop containing nucleotide triphosphate hydrolases"/>
    <property type="match status" value="2"/>
</dbReference>
<keyword evidence="3" id="KW-0611">Plant defense</keyword>
<feature type="domain" description="NB-ARC" evidence="5">
    <location>
        <begin position="175"/>
        <end position="332"/>
    </location>
</feature>
<dbReference type="GeneID" id="109728224"/>
<dbReference type="InterPro" id="IPR036388">
    <property type="entry name" value="WH-like_DNA-bd_sf"/>
</dbReference>
<accession>A0A6P5GZP7</accession>
<evidence type="ECO:0000313" key="9">
    <source>
        <dbReference type="RefSeq" id="XP_020114181.1"/>
    </source>
</evidence>
<dbReference type="Pfam" id="PF23559">
    <property type="entry name" value="WHD_DRP"/>
    <property type="match status" value="2"/>
</dbReference>
<evidence type="ECO:0000259" key="6">
    <source>
        <dbReference type="Pfam" id="PF23559"/>
    </source>
</evidence>
<dbReference type="InterPro" id="IPR027417">
    <property type="entry name" value="P-loop_NTPase"/>
</dbReference>
<feature type="domain" description="NB-ARC" evidence="5">
    <location>
        <begin position="1422"/>
        <end position="1563"/>
    </location>
</feature>
<dbReference type="OrthoDB" id="6161812at2759"/>
<evidence type="ECO:0000256" key="4">
    <source>
        <dbReference type="SAM" id="Coils"/>
    </source>
</evidence>
<name>A0A6P5GZP7_ANACO</name>
<dbReference type="PANTHER" id="PTHR36766:SF40">
    <property type="entry name" value="DISEASE RESISTANCE PROTEIN RGA3"/>
    <property type="match status" value="1"/>
</dbReference>
<dbReference type="InterPro" id="IPR056789">
    <property type="entry name" value="LRR_R13L1-DRL21"/>
</dbReference>
<reference evidence="9" key="2">
    <citation type="submission" date="2025-08" db="UniProtKB">
        <authorList>
            <consortium name="RefSeq"/>
        </authorList>
    </citation>
    <scope>IDENTIFICATION</scope>
    <source>
        <tissue evidence="9">Leaf</tissue>
    </source>
</reference>
<keyword evidence="2" id="KW-0677">Repeat</keyword>
<protein>
    <submittedName>
        <fullName evidence="9">Disease resistance protein At3g14460</fullName>
    </submittedName>
</protein>
<evidence type="ECO:0000256" key="3">
    <source>
        <dbReference type="ARBA" id="ARBA00022821"/>
    </source>
</evidence>
<dbReference type="InterPro" id="IPR032675">
    <property type="entry name" value="LRR_dom_sf"/>
</dbReference>
<keyword evidence="4" id="KW-0175">Coiled coil</keyword>
<dbReference type="InterPro" id="IPR002182">
    <property type="entry name" value="NB-ARC"/>
</dbReference>
<dbReference type="Pfam" id="PF00931">
    <property type="entry name" value="NB-ARC"/>
    <property type="match status" value="2"/>
</dbReference>
<dbReference type="Gene3D" id="1.10.8.430">
    <property type="entry name" value="Helical domain of apoptotic protease-activating factors"/>
    <property type="match status" value="1"/>
</dbReference>
<dbReference type="Proteomes" id="UP000515123">
    <property type="component" value="Linkage group 2"/>
</dbReference>
<dbReference type="Gene3D" id="1.10.10.10">
    <property type="entry name" value="Winged helix-like DNA-binding domain superfamily/Winged helix DNA-binding domain"/>
    <property type="match status" value="2"/>
</dbReference>
<dbReference type="PANTHER" id="PTHR36766">
    <property type="entry name" value="PLANT BROAD-SPECTRUM MILDEW RESISTANCE PROTEIN RPW8"/>
    <property type="match status" value="1"/>
</dbReference>
<dbReference type="PRINTS" id="PR00364">
    <property type="entry name" value="DISEASERSIST"/>
</dbReference>
<feature type="domain" description="Disease resistance protein winged helix" evidence="6">
    <location>
        <begin position="1623"/>
        <end position="1689"/>
    </location>
</feature>
<evidence type="ECO:0000259" key="7">
    <source>
        <dbReference type="Pfam" id="PF25019"/>
    </source>
</evidence>
<dbReference type="SUPFAM" id="SSF52540">
    <property type="entry name" value="P-loop containing nucleoside triphosphate hydrolases"/>
    <property type="match status" value="2"/>
</dbReference>
<dbReference type="GO" id="GO:0006952">
    <property type="term" value="P:defense response"/>
    <property type="evidence" value="ECO:0007669"/>
    <property type="project" value="UniProtKB-KW"/>
</dbReference>
<dbReference type="RefSeq" id="XP_020114181.1">
    <property type="nucleotide sequence ID" value="XM_020258592.1"/>
</dbReference>
<dbReference type="Pfam" id="PF25019">
    <property type="entry name" value="LRR_R13L1-DRL21"/>
    <property type="match status" value="2"/>
</dbReference>
<dbReference type="Gene3D" id="3.80.10.10">
    <property type="entry name" value="Ribonuclease Inhibitor"/>
    <property type="match status" value="8"/>
</dbReference>
<dbReference type="SUPFAM" id="SSF52058">
    <property type="entry name" value="L domain-like"/>
    <property type="match status" value="4"/>
</dbReference>
<dbReference type="InterPro" id="IPR042197">
    <property type="entry name" value="Apaf_helical"/>
</dbReference>
<evidence type="ECO:0000259" key="5">
    <source>
        <dbReference type="Pfam" id="PF00931"/>
    </source>
</evidence>
<keyword evidence="1" id="KW-0433">Leucine-rich repeat</keyword>
<evidence type="ECO:0000313" key="8">
    <source>
        <dbReference type="Proteomes" id="UP000515123"/>
    </source>
</evidence>
<sequence>MVAAVDITIAGWFVSAVLGKLLEGTIYLAKERKWRSAMRAELDRLEKARQDADSLLDELELHKLQEQAAANTAANVAEALRRFRRHNFSCDPFRRRLTDVVRKFDEIAAGVDPFVQLIRSSAGVSGRRRSSTEYDRETGSLQTENDMFGRVKEKEEIVRWLTSSTGSNARSSSAVSLFSVVGIGGLGKTALAQLVYNDAEVVGRFELMMWVCVSNNAFDCTAVGKKILESATGARHDVETLDAVQKNLMVTNKRFLLVLDDVWNDQVLAGWEGLFAPLRSGMEGSKILLTTRMRSVAEMAAKALGKEMPECMNLEGLDDSDCLLLLNKHAFRGVNPDNHKLLQSIGEKIAKKLRGVPLAVKTVGGILNDDLRDEHWTRILEVGALNSEQGSDGIMPILRLSYEHLPTHLRRCFRHCSIFPEDFQFRKENLVPMWVAVGLIPDGTERPEDVGSRYFESLVRKSFFDPKDLHYVMHDLLHELAQIVSADECLRIAGDSPVEIPKSLRHLSIQANDLSVLRNVPPLTNLRTLFLHCDADNPKLDVAIDGMLSGLTNLRLLQLSAKYLHMFPGSARRLIHLRYLSIGQTCISGLPRFVCRLYHLQGLDLKSNSCFQVSQGVPVDICNLMNLRILSVPSIQSLPRIGKLTSLQALIWFSIEDKAGHRITELGKMTGLRELMITNLEKVKSAEEAAGANLSKKEQLSLLSLRWGTAPRDDESDEQLLDHLRPHSNLKHLEIHGYNGRRSLHWMRNEYTPRLAHIRISGCARLEILPPFGQLPYLKVLILDNLEAVKQLGPEFYGAHGVSSAFPSLGTLQLNRMTGLENWDGGVEDDQWFPCLNKLGVARCPRLSALPPIPICLRELELNFLEITTLPKVWVPNQTSRHHISSPPSSLSSVVIVECSKLKSLSQGLFGHPERLLCLENLSIQNCAELVHSPAEGFANVVKLKRFAIQGCKKLLLLPAIPGSFLPPSLQYLNLSSPGGLDASLRHLLHGLASLSSLKLSHCTNLTSFPSGDVLRTLRTLSSLSLQKCHELVSLDGLQFLPSLKTLEIKECHKLIPEAEAEVEASSPMLVEVPSLALDRLDVDDPSMLLVVPLRSLTSTRSVHIRGCSHISAVTESWLSQNRASLQSLVLDGGVSLQSLPDTLQSLSLLRYLALQNAGQLQSLPLLPRSLKTLNISGCCPELAENCKTESGSDWHKIAHISDITISPISSPSSSHCVALTVAGWFVSSIIGKLIDGALAYVKDHKQWRSAMAAELKRLEMARPQIEGLVDAAENGGLSVPSPALERWLWQLKDAVEDADNLFDEMSHRTIEQESATSRSKWHALPFSKRTTASGLILERLREVVKRFDDLVSRVGAFAHIVGSLRDGRTARRVLRRYEIEGGPGTGSLLAAGEVLGRDNERTGLMLRLTGPAVCEDGSNCGGISVVSVLGIGGVGKTALSQDIFEDREPTGILKKMWESATKAKTDVETLDSIQRNLKEKLMNKKFLLVLDDVWNDQDETAWDNVMALLRYGRSRSKIFLTTRMRLVVEMVGWSVAGEMSEPLNLKGLEENDYLMLFNKYAFGGANPGNHKKLQIIAKEIPKKLRGIPLALEQGNDGIMPILRLSYQHLPAELQQCFRYCSIFPQNYEFKKEELVHMWMAVSLIEQNPNEEERPEDIGGGYFESLVRKSFFEHKHSYYVKHDLLHGLARFVSANECLSVVGNLHVQIPESVRHLSVKTDDLSVIKMIPQLQYLRTLLLHCDRNDPQLDNVVGDMLKGLTNLRLLGLFTKFMLVLPDSIGDLIHHRYLHIGRNNVSKLPPSVCRLYHLQALYVQSNISYKFSKDSIPADINNLIKLRSISSEVIPMIPKIGKLTSLEVLIGFSVKEEAGYRITELEKMSELRELKVHNLENVKSPQEAAKAKLNSKAHLASLSLQWNSLRNVTEDGVSLDKQLLDCLQPHSNLKHLRMFGYKGKRSPHWMVAHSLPSLTSVCLERCDMWETLPPFGDLPFLKPLILTEMKAVKQIGLQFYGTGGVNSAFPSLELLQFENMEGLKHWYGGIEDEQCFPCLSRLVVTGCPKLRRLPPLPLSLKELHIGFLEITALPRLWTPPNQSHRNMSSPSFLSSISIVRCSNLKSLAEGLFQDPERLILLEDLTIRDCCELVHLPVEGFEKFVSLKRLSIRSSEKLLLLPMIPDNFLPPSIHYLTLQSCGDLDVSLPRLLHGLTSLSFLKLAHCLNLTSLPSSDILQRLTALTLLMIQNCRELTSLGGLEFLPSLKILEITECRKLVGVAVAEAEALSLRAVEVPSLALDRLNIDDPSLLLLEPLRSLTSIKSVYIRDCSHILALPDRWLLQNRATLQVLALYNAVLLQSLPDSLQCLSSLRLLVLQDFRQLQKLPELPRSLKTLDISVCHPALFESCKRDGGSDWHKIAHVSDVNIVPMNIVPILWA</sequence>
<evidence type="ECO:0000256" key="1">
    <source>
        <dbReference type="ARBA" id="ARBA00022614"/>
    </source>
</evidence>
<organism evidence="8 9">
    <name type="scientific">Ananas comosus</name>
    <name type="common">Pineapple</name>
    <name type="synonym">Ananas ananas</name>
    <dbReference type="NCBI Taxonomy" id="4615"/>
    <lineage>
        <taxon>Eukaryota</taxon>
        <taxon>Viridiplantae</taxon>
        <taxon>Streptophyta</taxon>
        <taxon>Embryophyta</taxon>
        <taxon>Tracheophyta</taxon>
        <taxon>Spermatophyta</taxon>
        <taxon>Magnoliopsida</taxon>
        <taxon>Liliopsida</taxon>
        <taxon>Poales</taxon>
        <taxon>Bromeliaceae</taxon>
        <taxon>Bromelioideae</taxon>
        <taxon>Ananas</taxon>
    </lineage>
</organism>
<gene>
    <name evidence="9" type="primary">LOC109728224</name>
</gene>
<reference evidence="8" key="1">
    <citation type="journal article" date="2015" name="Nat. Genet.">
        <title>The pineapple genome and the evolution of CAM photosynthesis.</title>
        <authorList>
            <person name="Ming R."/>
            <person name="VanBuren R."/>
            <person name="Wai C.M."/>
            <person name="Tang H."/>
            <person name="Schatz M.C."/>
            <person name="Bowers J.E."/>
            <person name="Lyons E."/>
            <person name="Wang M.L."/>
            <person name="Chen J."/>
            <person name="Biggers E."/>
            <person name="Zhang J."/>
            <person name="Huang L."/>
            <person name="Zhang L."/>
            <person name="Miao W."/>
            <person name="Zhang J."/>
            <person name="Ye Z."/>
            <person name="Miao C."/>
            <person name="Lin Z."/>
            <person name="Wang H."/>
            <person name="Zhou H."/>
            <person name="Yim W.C."/>
            <person name="Priest H.D."/>
            <person name="Zheng C."/>
            <person name="Woodhouse M."/>
            <person name="Edger P.P."/>
            <person name="Guyot R."/>
            <person name="Guo H.B."/>
            <person name="Guo H."/>
            <person name="Zheng G."/>
            <person name="Singh R."/>
            <person name="Sharma A."/>
            <person name="Min X."/>
            <person name="Zheng Y."/>
            <person name="Lee H."/>
            <person name="Gurtowski J."/>
            <person name="Sedlazeck F.J."/>
            <person name="Harkess A."/>
            <person name="McKain M.R."/>
            <person name="Liao Z."/>
            <person name="Fang J."/>
            <person name="Liu J."/>
            <person name="Zhang X."/>
            <person name="Zhang Q."/>
            <person name="Hu W."/>
            <person name="Qin Y."/>
            <person name="Wang K."/>
            <person name="Chen L.Y."/>
            <person name="Shirley N."/>
            <person name="Lin Y.R."/>
            <person name="Liu L.Y."/>
            <person name="Hernandez A.G."/>
            <person name="Wright C.L."/>
            <person name="Bulone V."/>
            <person name="Tuskan G.A."/>
            <person name="Heath K."/>
            <person name="Zee F."/>
            <person name="Moore P.H."/>
            <person name="Sunkar R."/>
            <person name="Leebens-Mack J.H."/>
            <person name="Mockler T."/>
            <person name="Bennetzen J.L."/>
            <person name="Freeling M."/>
            <person name="Sankoff D."/>
            <person name="Paterson A.H."/>
            <person name="Zhu X."/>
            <person name="Yang X."/>
            <person name="Smith J.A."/>
            <person name="Cushman J.C."/>
            <person name="Paull R.E."/>
            <person name="Yu Q."/>
        </authorList>
    </citation>
    <scope>NUCLEOTIDE SEQUENCE [LARGE SCALE GENOMIC DNA]</scope>
    <source>
        <strain evidence="8">cv. F153</strain>
    </source>
</reference>
<feature type="domain" description="R13L1/DRL21-like LRR repeat region" evidence="7">
    <location>
        <begin position="663"/>
        <end position="785"/>
    </location>
</feature>
<feature type="domain" description="Disease resistance protein winged helix" evidence="6">
    <location>
        <begin position="418"/>
        <end position="481"/>
    </location>
</feature>
<evidence type="ECO:0000256" key="2">
    <source>
        <dbReference type="ARBA" id="ARBA00022737"/>
    </source>
</evidence>
<proteinExistence type="predicted"/>
<feature type="domain" description="R13L1/DRL21-like LRR repeat region" evidence="7">
    <location>
        <begin position="1872"/>
        <end position="1999"/>
    </location>
</feature>
<dbReference type="GO" id="GO:0043531">
    <property type="term" value="F:ADP binding"/>
    <property type="evidence" value="ECO:0007669"/>
    <property type="project" value="InterPro"/>
</dbReference>
<keyword evidence="8" id="KW-1185">Reference proteome</keyword>